<dbReference type="AlphaFoldDB" id="A0AAP9WG44"/>
<reference evidence="1" key="1">
    <citation type="submission" date="2019-09" db="EMBL/GenBank/DDBJ databases">
        <title>Comparative Genomics of Leptospira interrogans Reveals Genome Plasticity - A Common Adaptive Strategy for Survival in Various Hosts.</title>
        <authorList>
            <person name="Ramli S.R."/>
            <person name="Bunk B."/>
            <person name="Goris M."/>
            <person name="Bhuju S."/>
            <person name="Jarek M."/>
            <person name="Sproer C."/>
            <person name="Mustakim S."/>
            <person name="Strommenger B."/>
            <person name="Pessler F."/>
        </authorList>
    </citation>
    <scope>NUCLEOTIDE SEQUENCE</scope>
    <source>
        <strain evidence="1">782</strain>
        <plasmid evidence="1">p5</plasmid>
    </source>
</reference>
<name>A0AAP9WG44_LEPIR</name>
<protein>
    <submittedName>
        <fullName evidence="1">Uncharacterized protein</fullName>
    </submittedName>
</protein>
<geneLocation type="plasmid" evidence="1 2">
    <name>p5</name>
</geneLocation>
<dbReference type="RefSeq" id="WP_017853873.1">
    <property type="nucleotide sequence ID" value="NZ_CP043889.1"/>
</dbReference>
<evidence type="ECO:0000313" key="2">
    <source>
        <dbReference type="Proteomes" id="UP000663124"/>
    </source>
</evidence>
<sequence length="79" mass="8436">MGNGNKNESELSNKFDSGAESKLKVTVLRNLTGAVVEIEHGSGLLFYLSPGDNEIPESLLETATIKAGIESGKFIALRK</sequence>
<accession>A0AAP9WG44</accession>
<proteinExistence type="predicted"/>
<dbReference type="Proteomes" id="UP000663124">
    <property type="component" value="Plasmid p5"/>
</dbReference>
<evidence type="ECO:0000313" key="1">
    <source>
        <dbReference type="EMBL" id="QOI45148.1"/>
    </source>
</evidence>
<organism evidence="1 2">
    <name type="scientific">Leptospira interrogans serovar Canicola</name>
    <dbReference type="NCBI Taxonomy" id="211880"/>
    <lineage>
        <taxon>Bacteria</taxon>
        <taxon>Pseudomonadati</taxon>
        <taxon>Spirochaetota</taxon>
        <taxon>Spirochaetia</taxon>
        <taxon>Leptospirales</taxon>
        <taxon>Leptospiraceae</taxon>
        <taxon>Leptospira</taxon>
    </lineage>
</organism>
<dbReference type="EMBL" id="CP043889">
    <property type="protein sequence ID" value="QOI45148.1"/>
    <property type="molecule type" value="Genomic_DNA"/>
</dbReference>
<gene>
    <name evidence="1" type="ORF">Lepto782_23510</name>
</gene>
<keyword evidence="1" id="KW-0614">Plasmid</keyword>